<reference evidence="12" key="1">
    <citation type="journal article" date="2018" name="Nat. Microbiol.">
        <title>Leveraging single-cell genomics to expand the fungal tree of life.</title>
        <authorList>
            <person name="Ahrendt S.R."/>
            <person name="Quandt C.A."/>
            <person name="Ciobanu D."/>
            <person name="Clum A."/>
            <person name="Salamov A."/>
            <person name="Andreopoulos B."/>
            <person name="Cheng J.F."/>
            <person name="Woyke T."/>
            <person name="Pelin A."/>
            <person name="Henrissat B."/>
            <person name="Reynolds N.K."/>
            <person name="Benny G.L."/>
            <person name="Smith M.E."/>
            <person name="James T.Y."/>
            <person name="Grigoriev I.V."/>
        </authorList>
    </citation>
    <scope>NUCLEOTIDE SEQUENCE [LARGE SCALE GENOMIC DNA]</scope>
    <source>
        <strain evidence="12">Baker2002</strain>
    </source>
</reference>
<comment type="activity regulation">
    <text evidence="9">Activated by threonine and tyrosine phosphorylation.</text>
</comment>
<dbReference type="EMBL" id="ML004441">
    <property type="protein sequence ID" value="RKP31467.1"/>
    <property type="molecule type" value="Genomic_DNA"/>
</dbReference>
<accession>A0A4P9ZEN7</accession>
<sequence>MEGQKNVDVFRISGAYELKQILGLGAYGTVAKAVHRPSMTQVAIKKIEPFHRAVVCLRTIRELQLLSFFAHHENIIGLYDVQKPKDYESFNTLYLIQEYMPSDLHRVIQTRMLLNDHITFIVYQILCGLKVIHSANVIHRDLKPSNILINWSCQVKICDFGLSRIVGSEQLAVDGNLTEYVATRWYRAPEIMLLHTLYSTAVDLWSVGCIMAELFLACPLFPGRDFKHQLQLIFDFLGTPKGRDFRSIRLERSKAYIELLPVTHPVDIPSYFSNHPRRIQKYGYEPLDAEGLDLMKNLLSFNPDDRYTAPEALAHYFLAAYHDPSAEPVAGAVLEPSFFDRKSREDLSMSDLKRHLYEEAMNFSGRKF</sequence>
<dbReference type="FunFam" id="1.10.510.10:FF:000098">
    <property type="entry name" value="Mitogen-activated protein kinase 1"/>
    <property type="match status" value="1"/>
</dbReference>
<comment type="similarity">
    <text evidence="9">Belongs to the protein kinase superfamily. Ser/Thr protein kinase family. MAP kinase subfamily.</text>
</comment>
<dbReference type="GO" id="GO:0005524">
    <property type="term" value="F:ATP binding"/>
    <property type="evidence" value="ECO:0007669"/>
    <property type="project" value="UniProtKB-UniRule"/>
</dbReference>
<dbReference type="Gene3D" id="1.10.510.10">
    <property type="entry name" value="Transferase(Phosphotransferase) domain 1"/>
    <property type="match status" value="1"/>
</dbReference>
<dbReference type="AlphaFoldDB" id="A0A4P9ZEN7"/>
<keyword evidence="5 9" id="KW-0418">Kinase</keyword>
<dbReference type="PROSITE" id="PS00107">
    <property type="entry name" value="PROTEIN_KINASE_ATP"/>
    <property type="match status" value="1"/>
</dbReference>
<gene>
    <name evidence="11" type="ORF">METBISCDRAFT_13952</name>
</gene>
<dbReference type="EC" id="2.7.11.24" evidence="1 9"/>
<dbReference type="InterPro" id="IPR008271">
    <property type="entry name" value="Ser/Thr_kinase_AS"/>
</dbReference>
<dbReference type="GO" id="GO:0030447">
    <property type="term" value="P:filamentous growth"/>
    <property type="evidence" value="ECO:0007669"/>
    <property type="project" value="UniProtKB-ARBA"/>
</dbReference>
<evidence type="ECO:0000256" key="2">
    <source>
        <dbReference type="ARBA" id="ARBA00022527"/>
    </source>
</evidence>
<dbReference type="SMART" id="SM00220">
    <property type="entry name" value="S_TKc"/>
    <property type="match status" value="1"/>
</dbReference>
<dbReference type="InterPro" id="IPR017441">
    <property type="entry name" value="Protein_kinase_ATP_BS"/>
</dbReference>
<dbReference type="InterPro" id="IPR050117">
    <property type="entry name" value="MAPK"/>
</dbReference>
<dbReference type="PANTHER" id="PTHR24055">
    <property type="entry name" value="MITOGEN-ACTIVATED PROTEIN KINASE"/>
    <property type="match status" value="1"/>
</dbReference>
<evidence type="ECO:0000313" key="11">
    <source>
        <dbReference type="EMBL" id="RKP31467.1"/>
    </source>
</evidence>
<organism evidence="11 12">
    <name type="scientific">Metschnikowia bicuspidata</name>
    <dbReference type="NCBI Taxonomy" id="27322"/>
    <lineage>
        <taxon>Eukaryota</taxon>
        <taxon>Fungi</taxon>
        <taxon>Dikarya</taxon>
        <taxon>Ascomycota</taxon>
        <taxon>Saccharomycotina</taxon>
        <taxon>Pichiomycetes</taxon>
        <taxon>Metschnikowiaceae</taxon>
        <taxon>Metschnikowia</taxon>
    </lineage>
</organism>
<dbReference type="Pfam" id="PF00069">
    <property type="entry name" value="Pkinase"/>
    <property type="match status" value="1"/>
</dbReference>
<evidence type="ECO:0000313" key="12">
    <source>
        <dbReference type="Proteomes" id="UP000268321"/>
    </source>
</evidence>
<evidence type="ECO:0000256" key="4">
    <source>
        <dbReference type="ARBA" id="ARBA00022741"/>
    </source>
</evidence>
<dbReference type="Proteomes" id="UP000268321">
    <property type="component" value="Unassembled WGS sequence"/>
</dbReference>
<keyword evidence="3 9" id="KW-0808">Transferase</keyword>
<feature type="binding site" evidence="7">
    <location>
        <position position="46"/>
    </location>
    <ligand>
        <name>ATP</name>
        <dbReference type="ChEBI" id="CHEBI:30616"/>
    </ligand>
</feature>
<dbReference type="InterPro" id="IPR003527">
    <property type="entry name" value="MAP_kinase_CS"/>
</dbReference>
<name>A0A4P9ZEN7_9ASCO</name>
<dbReference type="Gene3D" id="3.30.200.20">
    <property type="entry name" value="Phosphorylase Kinase, domain 1"/>
    <property type="match status" value="1"/>
</dbReference>
<evidence type="ECO:0000256" key="6">
    <source>
        <dbReference type="ARBA" id="ARBA00022840"/>
    </source>
</evidence>
<keyword evidence="12" id="KW-1185">Reference proteome</keyword>
<keyword evidence="6 7" id="KW-0067">ATP-binding</keyword>
<evidence type="ECO:0000256" key="9">
    <source>
        <dbReference type="RuleBase" id="RU361165"/>
    </source>
</evidence>
<feature type="domain" description="Protein kinase" evidence="10">
    <location>
        <begin position="16"/>
        <end position="318"/>
    </location>
</feature>
<dbReference type="PROSITE" id="PS00108">
    <property type="entry name" value="PROTEIN_KINASE_ST"/>
    <property type="match status" value="1"/>
</dbReference>
<evidence type="ECO:0000259" key="10">
    <source>
        <dbReference type="PROSITE" id="PS50011"/>
    </source>
</evidence>
<dbReference type="OrthoDB" id="192887at2759"/>
<dbReference type="InterPro" id="IPR000719">
    <property type="entry name" value="Prot_kinase_dom"/>
</dbReference>
<evidence type="ECO:0000256" key="8">
    <source>
        <dbReference type="RuleBase" id="RU000304"/>
    </source>
</evidence>
<keyword evidence="9" id="KW-0460">Magnesium</keyword>
<keyword evidence="2 8" id="KW-0723">Serine/threonine-protein kinase</keyword>
<dbReference type="GO" id="GO:0004707">
    <property type="term" value="F:MAP kinase activity"/>
    <property type="evidence" value="ECO:0007669"/>
    <property type="project" value="UniProtKB-EC"/>
</dbReference>
<keyword evidence="4 7" id="KW-0547">Nucleotide-binding</keyword>
<dbReference type="InterPro" id="IPR011009">
    <property type="entry name" value="Kinase-like_dom_sf"/>
</dbReference>
<dbReference type="PROSITE" id="PS50011">
    <property type="entry name" value="PROTEIN_KINASE_DOM"/>
    <property type="match status" value="1"/>
</dbReference>
<comment type="catalytic activity">
    <reaction evidence="9">
        <text>L-threonyl-[protein] + ATP = O-phospho-L-threonyl-[protein] + ADP + H(+)</text>
        <dbReference type="Rhea" id="RHEA:46608"/>
        <dbReference type="Rhea" id="RHEA-COMP:11060"/>
        <dbReference type="Rhea" id="RHEA-COMP:11605"/>
        <dbReference type="ChEBI" id="CHEBI:15378"/>
        <dbReference type="ChEBI" id="CHEBI:30013"/>
        <dbReference type="ChEBI" id="CHEBI:30616"/>
        <dbReference type="ChEBI" id="CHEBI:61977"/>
        <dbReference type="ChEBI" id="CHEBI:456216"/>
        <dbReference type="EC" id="2.7.11.24"/>
    </reaction>
</comment>
<protein>
    <recommendedName>
        <fullName evidence="1 9">Mitogen-activated protein kinase</fullName>
        <ecNumber evidence="1 9">2.7.11.24</ecNumber>
    </recommendedName>
</protein>
<evidence type="ECO:0000256" key="5">
    <source>
        <dbReference type="ARBA" id="ARBA00022777"/>
    </source>
</evidence>
<dbReference type="SUPFAM" id="SSF56112">
    <property type="entry name" value="Protein kinase-like (PK-like)"/>
    <property type="match status" value="1"/>
</dbReference>
<dbReference type="PROSITE" id="PS01351">
    <property type="entry name" value="MAPK"/>
    <property type="match status" value="1"/>
</dbReference>
<comment type="cofactor">
    <cofactor evidence="9">
        <name>Mg(2+)</name>
        <dbReference type="ChEBI" id="CHEBI:18420"/>
    </cofactor>
</comment>
<proteinExistence type="inferred from homology"/>
<evidence type="ECO:0000256" key="1">
    <source>
        <dbReference type="ARBA" id="ARBA00012411"/>
    </source>
</evidence>
<evidence type="ECO:0000256" key="7">
    <source>
        <dbReference type="PROSITE-ProRule" id="PRU10141"/>
    </source>
</evidence>
<evidence type="ECO:0000256" key="3">
    <source>
        <dbReference type="ARBA" id="ARBA00022679"/>
    </source>
</evidence>